<comment type="caution">
    <text evidence="1">The sequence shown here is derived from an EMBL/GenBank/DDBJ whole genome shotgun (WGS) entry which is preliminary data.</text>
</comment>
<keyword evidence="2" id="KW-1185">Reference proteome</keyword>
<evidence type="ECO:0000313" key="2">
    <source>
        <dbReference type="Proteomes" id="UP000826195"/>
    </source>
</evidence>
<dbReference type="EMBL" id="JAHXZJ010000374">
    <property type="protein sequence ID" value="KAH0561102.1"/>
    <property type="molecule type" value="Genomic_DNA"/>
</dbReference>
<sequence length="139" mass="15824">MDNICSQFPLNANFHLNQFNTYQGVVMKDYGVKEMNGIEYYVFVSQQALNIKHILHSRVNPRSAKGDGNIPQEDGRIKVSCMGYEIVPELITLTDKIYPNIDKADKNCSSWLKERAILTPTNEQANCINNLLLEKISTE</sequence>
<protein>
    <recommendedName>
        <fullName evidence="3">ATP-dependent DNA helicase</fullName>
    </recommendedName>
</protein>
<accession>A0AAV7IWE3</accession>
<evidence type="ECO:0008006" key="3">
    <source>
        <dbReference type="Google" id="ProtNLM"/>
    </source>
</evidence>
<organism evidence="1 2">
    <name type="scientific">Cotesia glomerata</name>
    <name type="common">Lepidopteran parasitic wasp</name>
    <name type="synonym">Apanteles glomeratus</name>
    <dbReference type="NCBI Taxonomy" id="32391"/>
    <lineage>
        <taxon>Eukaryota</taxon>
        <taxon>Metazoa</taxon>
        <taxon>Ecdysozoa</taxon>
        <taxon>Arthropoda</taxon>
        <taxon>Hexapoda</taxon>
        <taxon>Insecta</taxon>
        <taxon>Pterygota</taxon>
        <taxon>Neoptera</taxon>
        <taxon>Endopterygota</taxon>
        <taxon>Hymenoptera</taxon>
        <taxon>Apocrita</taxon>
        <taxon>Ichneumonoidea</taxon>
        <taxon>Braconidae</taxon>
        <taxon>Microgastrinae</taxon>
        <taxon>Cotesia</taxon>
    </lineage>
</organism>
<dbReference type="Proteomes" id="UP000826195">
    <property type="component" value="Unassembled WGS sequence"/>
</dbReference>
<proteinExistence type="predicted"/>
<reference evidence="1 2" key="1">
    <citation type="journal article" date="2021" name="J. Hered.">
        <title>A chromosome-level genome assembly of the parasitoid wasp, Cotesia glomerata (Hymenoptera: Braconidae).</title>
        <authorList>
            <person name="Pinto B.J."/>
            <person name="Weis J.J."/>
            <person name="Gamble T."/>
            <person name="Ode P.J."/>
            <person name="Paul R."/>
            <person name="Zaspel J.M."/>
        </authorList>
    </citation>
    <scope>NUCLEOTIDE SEQUENCE [LARGE SCALE GENOMIC DNA]</scope>
    <source>
        <strain evidence="1">CgM1</strain>
    </source>
</reference>
<evidence type="ECO:0000313" key="1">
    <source>
        <dbReference type="EMBL" id="KAH0561102.1"/>
    </source>
</evidence>
<dbReference type="AlphaFoldDB" id="A0AAV7IWE3"/>
<name>A0AAV7IWE3_COTGL</name>
<gene>
    <name evidence="1" type="ORF">KQX54_013053</name>
</gene>